<evidence type="ECO:0000256" key="4">
    <source>
        <dbReference type="ARBA" id="ARBA00022989"/>
    </source>
</evidence>
<organism evidence="12 13">
    <name type="scientific">Mytilus galloprovincialis</name>
    <name type="common">Mediterranean mussel</name>
    <dbReference type="NCBI Taxonomy" id="29158"/>
    <lineage>
        <taxon>Eukaryota</taxon>
        <taxon>Metazoa</taxon>
        <taxon>Spiralia</taxon>
        <taxon>Lophotrochozoa</taxon>
        <taxon>Mollusca</taxon>
        <taxon>Bivalvia</taxon>
        <taxon>Autobranchia</taxon>
        <taxon>Pteriomorphia</taxon>
        <taxon>Mytilida</taxon>
        <taxon>Mytiloidea</taxon>
        <taxon>Mytilidae</taxon>
        <taxon>Mytilinae</taxon>
        <taxon>Mytilus</taxon>
    </lineage>
</organism>
<evidence type="ECO:0000256" key="2">
    <source>
        <dbReference type="ARBA" id="ARBA00010663"/>
    </source>
</evidence>
<keyword evidence="3 9" id="KW-0812">Transmembrane</keyword>
<evidence type="ECO:0000313" key="12">
    <source>
        <dbReference type="EMBL" id="VDI34848.1"/>
    </source>
</evidence>
<reference evidence="12" key="1">
    <citation type="submission" date="2018-11" db="EMBL/GenBank/DDBJ databases">
        <authorList>
            <person name="Alioto T."/>
            <person name="Alioto T."/>
        </authorList>
    </citation>
    <scope>NUCLEOTIDE SEQUENCE</scope>
</reference>
<dbReference type="OrthoDB" id="10037617at2759"/>
<gene>
    <name evidence="12" type="ORF">MGAL_10B056790</name>
</gene>
<dbReference type="InterPro" id="IPR000611">
    <property type="entry name" value="NPY_rcpt"/>
</dbReference>
<name>A0A8B6EIW7_MYTGA</name>
<dbReference type="SUPFAM" id="SSF81321">
    <property type="entry name" value="Family A G protein-coupled receptor-like"/>
    <property type="match status" value="1"/>
</dbReference>
<feature type="transmembrane region" description="Helical" evidence="10">
    <location>
        <begin position="317"/>
        <end position="341"/>
    </location>
</feature>
<feature type="transmembrane region" description="Helical" evidence="10">
    <location>
        <begin position="280"/>
        <end position="297"/>
    </location>
</feature>
<keyword evidence="4 10" id="KW-1133">Transmembrane helix</keyword>
<dbReference type="InterPro" id="IPR017452">
    <property type="entry name" value="GPCR_Rhodpsn_7TM"/>
</dbReference>
<evidence type="ECO:0000256" key="9">
    <source>
        <dbReference type="RuleBase" id="RU000688"/>
    </source>
</evidence>
<dbReference type="CDD" id="cd00637">
    <property type="entry name" value="7tm_classA_rhodopsin-like"/>
    <property type="match status" value="1"/>
</dbReference>
<comment type="caution">
    <text evidence="12">The sequence shown here is derived from an EMBL/GenBank/DDBJ whole genome shotgun (WGS) entry which is preliminary data.</text>
</comment>
<dbReference type="PROSITE" id="PS50262">
    <property type="entry name" value="G_PROTEIN_RECEP_F1_2"/>
    <property type="match status" value="1"/>
</dbReference>
<feature type="transmembrane region" description="Helical" evidence="10">
    <location>
        <begin position="132"/>
        <end position="154"/>
    </location>
</feature>
<feature type="domain" description="G-protein coupled receptors family 1 profile" evidence="11">
    <location>
        <begin position="66"/>
        <end position="338"/>
    </location>
</feature>
<evidence type="ECO:0000256" key="3">
    <source>
        <dbReference type="ARBA" id="ARBA00022692"/>
    </source>
</evidence>
<dbReference type="AlphaFoldDB" id="A0A8B6EIW7"/>
<evidence type="ECO:0000256" key="7">
    <source>
        <dbReference type="ARBA" id="ARBA00023170"/>
    </source>
</evidence>
<protein>
    <submittedName>
        <fullName evidence="12">Thyrotropin-releasing hormone receptor</fullName>
    </submittedName>
</protein>
<evidence type="ECO:0000313" key="13">
    <source>
        <dbReference type="Proteomes" id="UP000596742"/>
    </source>
</evidence>
<dbReference type="PANTHER" id="PTHR24243:SF224">
    <property type="entry name" value="G-PROTEIN COUPLED RECEPTOR 19-RELATED"/>
    <property type="match status" value="1"/>
</dbReference>
<evidence type="ECO:0000256" key="1">
    <source>
        <dbReference type="ARBA" id="ARBA00004141"/>
    </source>
</evidence>
<dbReference type="EMBL" id="UYJE01005185">
    <property type="protein sequence ID" value="VDI34848.1"/>
    <property type="molecule type" value="Genomic_DNA"/>
</dbReference>
<evidence type="ECO:0000256" key="5">
    <source>
        <dbReference type="ARBA" id="ARBA00023040"/>
    </source>
</evidence>
<dbReference type="GO" id="GO:0005886">
    <property type="term" value="C:plasma membrane"/>
    <property type="evidence" value="ECO:0007669"/>
    <property type="project" value="TreeGrafter"/>
</dbReference>
<keyword evidence="5 9" id="KW-0297">G-protein coupled receptor</keyword>
<dbReference type="GO" id="GO:0004983">
    <property type="term" value="F:neuropeptide Y receptor activity"/>
    <property type="evidence" value="ECO:0007669"/>
    <property type="project" value="InterPro"/>
</dbReference>
<evidence type="ECO:0000256" key="10">
    <source>
        <dbReference type="SAM" id="Phobius"/>
    </source>
</evidence>
<keyword evidence="7 9" id="KW-0675">Receptor</keyword>
<evidence type="ECO:0000256" key="6">
    <source>
        <dbReference type="ARBA" id="ARBA00023136"/>
    </source>
</evidence>
<dbReference type="PRINTS" id="PR00237">
    <property type="entry name" value="GPCRRHODOPSN"/>
</dbReference>
<dbReference type="SMART" id="SM01381">
    <property type="entry name" value="7TM_GPCR_Srsx"/>
    <property type="match status" value="1"/>
</dbReference>
<dbReference type="PRINTS" id="PR01012">
    <property type="entry name" value="NRPEPTIDEYR"/>
</dbReference>
<dbReference type="Pfam" id="PF00001">
    <property type="entry name" value="7tm_1"/>
    <property type="match status" value="1"/>
</dbReference>
<accession>A0A8B6EIW7</accession>
<dbReference type="InterPro" id="IPR000276">
    <property type="entry name" value="GPCR_Rhodpsn"/>
</dbReference>
<feature type="transmembrane region" description="Helical" evidence="10">
    <location>
        <begin position="227"/>
        <end position="248"/>
    </location>
</feature>
<dbReference type="Proteomes" id="UP000596742">
    <property type="component" value="Unassembled WGS sequence"/>
</dbReference>
<dbReference type="Gene3D" id="1.20.1070.10">
    <property type="entry name" value="Rhodopsin 7-helix transmembrane proteins"/>
    <property type="match status" value="1"/>
</dbReference>
<feature type="transmembrane region" description="Helical" evidence="10">
    <location>
        <begin position="87"/>
        <end position="112"/>
    </location>
</feature>
<feature type="transmembrane region" description="Helical" evidence="10">
    <location>
        <begin position="174"/>
        <end position="207"/>
    </location>
</feature>
<proteinExistence type="inferred from homology"/>
<evidence type="ECO:0000259" key="11">
    <source>
        <dbReference type="PROSITE" id="PS50262"/>
    </source>
</evidence>
<comment type="subcellular location">
    <subcellularLocation>
        <location evidence="1">Membrane</location>
        <topology evidence="1">Multi-pass membrane protein</topology>
    </subcellularLocation>
</comment>
<evidence type="ECO:0000256" key="8">
    <source>
        <dbReference type="ARBA" id="ARBA00023224"/>
    </source>
</evidence>
<keyword evidence="13" id="KW-1185">Reference proteome</keyword>
<sequence>MSNVNYTIFNEEKMPSIMETALDEQFEWSDAQNINASSGQIGEVQLGYIISFTIAFFLIGIIGIVGNILVIFVIFNDKKMRKSLTNMLIVNLAVADSIIMVFGIPEIVQFMLDRGWILGEAMCKIQRSVLVMSLYVSVLTLVALCIERYIAIVFPLKAHILCTRRHTMVTMVSVWFVAVGFGIPTTIFVTVVPVGINASLCFCRLVFPEAEPNKDMFFTFKYMESVIFYFLPLLIQLLCYVIIGKHLFLSVEALQSNLTNKGHARDDNGRLREAIKTRRGVVKMLIASVTIYFLSYSPHQILLIYDTVSERPFSGTWVFVVFVTILAYVNSAANPVIYCIFSQNFRKNFATIIFCRYYKHNGNSHNNVASLNSEYTILLQRRSTPRAQYGVNAV</sequence>
<keyword evidence="8 9" id="KW-0807">Transducer</keyword>
<keyword evidence="6 10" id="KW-0472">Membrane</keyword>
<dbReference type="PANTHER" id="PTHR24243">
    <property type="entry name" value="G-PROTEIN COUPLED RECEPTOR"/>
    <property type="match status" value="1"/>
</dbReference>
<comment type="similarity">
    <text evidence="2 9">Belongs to the G-protein coupled receptor 1 family.</text>
</comment>
<dbReference type="PROSITE" id="PS00237">
    <property type="entry name" value="G_PROTEIN_RECEP_F1_1"/>
    <property type="match status" value="1"/>
</dbReference>
<feature type="transmembrane region" description="Helical" evidence="10">
    <location>
        <begin position="48"/>
        <end position="75"/>
    </location>
</feature>